<dbReference type="PANTHER" id="PTHR12138:SF162">
    <property type="entry name" value="CHROMOSOME UNDETERMINED SCAFFOLD_275, WHOLE GENOME SHOTGUN SEQUENCE"/>
    <property type="match status" value="1"/>
</dbReference>
<evidence type="ECO:0000313" key="1">
    <source>
        <dbReference type="Ensembl" id="ENSCJAP00000086121.1"/>
    </source>
</evidence>
<reference evidence="1" key="3">
    <citation type="submission" date="2025-09" db="UniProtKB">
        <authorList>
            <consortium name="Ensembl"/>
        </authorList>
    </citation>
    <scope>IDENTIFICATION</scope>
</reference>
<sequence>MLWQHTQDSQDCKHGLQIQSQLRQMEHDRVSPVTTLDSNGRISAHCNLCLLGSRNSSASASWVAGTIGACHHAHLIFVVLVYTRFYHVGQDGFDLLTS</sequence>
<reference evidence="1" key="2">
    <citation type="submission" date="2025-08" db="UniProtKB">
        <authorList>
            <consortium name="Ensembl"/>
        </authorList>
    </citation>
    <scope>IDENTIFICATION</scope>
</reference>
<evidence type="ECO:0000313" key="2">
    <source>
        <dbReference type="Proteomes" id="UP000008225"/>
    </source>
</evidence>
<dbReference type="PANTHER" id="PTHR12138">
    <property type="entry name" value="PRIMATE-EXPANDED PROTEIN FAMILY"/>
    <property type="match status" value="1"/>
</dbReference>
<reference evidence="1 2" key="1">
    <citation type="submission" date="2009-03" db="EMBL/GenBank/DDBJ databases">
        <authorList>
            <person name="Warren W."/>
            <person name="Ye L."/>
            <person name="Minx P."/>
            <person name="Worley K."/>
            <person name="Gibbs R."/>
            <person name="Wilson R.K."/>
        </authorList>
    </citation>
    <scope>NUCLEOTIDE SEQUENCE [LARGE SCALE GENOMIC DNA]</scope>
</reference>
<keyword evidence="2" id="KW-1185">Reference proteome</keyword>
<dbReference type="GeneTree" id="ENSGT01150000286943"/>
<name>A0A8I3WEC8_CALJA</name>
<protein>
    <submittedName>
        <fullName evidence="1">Uncharacterized protein</fullName>
    </submittedName>
</protein>
<dbReference type="AlphaFoldDB" id="A0A8I3WEC8"/>
<dbReference type="Proteomes" id="UP000008225">
    <property type="component" value="Chromosome 21"/>
</dbReference>
<proteinExistence type="predicted"/>
<dbReference type="Ensembl" id="ENSCJAT00000124832.1">
    <property type="protein sequence ID" value="ENSCJAP00000086121.1"/>
    <property type="gene ID" value="ENSCJAG00000078261.1"/>
</dbReference>
<accession>A0A8I3WEC8</accession>
<organism evidence="1 2">
    <name type="scientific">Callithrix jacchus</name>
    <name type="common">White-tufted-ear marmoset</name>
    <name type="synonym">Simia Jacchus</name>
    <dbReference type="NCBI Taxonomy" id="9483"/>
    <lineage>
        <taxon>Eukaryota</taxon>
        <taxon>Metazoa</taxon>
        <taxon>Chordata</taxon>
        <taxon>Craniata</taxon>
        <taxon>Vertebrata</taxon>
        <taxon>Euteleostomi</taxon>
        <taxon>Mammalia</taxon>
        <taxon>Eutheria</taxon>
        <taxon>Euarchontoglires</taxon>
        <taxon>Primates</taxon>
        <taxon>Haplorrhini</taxon>
        <taxon>Platyrrhini</taxon>
        <taxon>Cebidae</taxon>
        <taxon>Callitrichinae</taxon>
        <taxon>Callithrix</taxon>
        <taxon>Callithrix</taxon>
    </lineage>
</organism>